<dbReference type="RefSeq" id="WP_011402987.1">
    <property type="nucleotide sequence ID" value="NZ_CALTSH010000018.1"/>
</dbReference>
<comment type="caution">
    <text evidence="2">The sequence shown here is derived from an EMBL/GenBank/DDBJ whole genome shotgun (WGS) entry which is preliminary data.</text>
</comment>
<evidence type="ECO:0000313" key="1">
    <source>
        <dbReference type="EMBL" id="MCS3712179.1"/>
    </source>
</evidence>
<accession>A0A9X2Z5Y1</accession>
<protein>
    <submittedName>
        <fullName evidence="2">Uncharacterized protein</fullName>
    </submittedName>
</protein>
<proteinExistence type="predicted"/>
<name>A0A9X2Z5Y1_9BACT</name>
<gene>
    <name evidence="1" type="ORF">GGP61_003817</name>
    <name evidence="2" type="ORF">GGP83_003438</name>
</gene>
<evidence type="ECO:0000313" key="3">
    <source>
        <dbReference type="Proteomes" id="UP001155010"/>
    </source>
</evidence>
<dbReference type="AlphaFoldDB" id="A0A9X2Z5Y1"/>
<evidence type="ECO:0000313" key="2">
    <source>
        <dbReference type="EMBL" id="MCS3953463.1"/>
    </source>
</evidence>
<organism evidence="2 3">
    <name type="scientific">Salinibacter ruber</name>
    <dbReference type="NCBI Taxonomy" id="146919"/>
    <lineage>
        <taxon>Bacteria</taxon>
        <taxon>Pseudomonadati</taxon>
        <taxon>Rhodothermota</taxon>
        <taxon>Rhodothermia</taxon>
        <taxon>Rhodothermales</taxon>
        <taxon>Salinibacteraceae</taxon>
        <taxon>Salinibacter</taxon>
    </lineage>
</organism>
<dbReference type="EMBL" id="JANUBB010000028">
    <property type="protein sequence ID" value="MCS3953463.1"/>
    <property type="molecule type" value="Genomic_DNA"/>
</dbReference>
<reference evidence="2" key="1">
    <citation type="submission" date="2022-08" db="EMBL/GenBank/DDBJ databases">
        <title>Genomic Encyclopedia of Type Strains, Phase V (KMG-V): Genome sequencing to study the core and pangenomes of soil and plant-associated prokaryotes.</title>
        <authorList>
            <person name="Whitman W."/>
        </authorList>
    </citation>
    <scope>NUCLEOTIDE SEQUENCE</scope>
    <source>
        <strain evidence="2">SP2017</strain>
        <strain evidence="1">SP3049</strain>
    </source>
</reference>
<dbReference type="EMBL" id="JANUAE010000031">
    <property type="protein sequence ID" value="MCS3712179.1"/>
    <property type="molecule type" value="Genomic_DNA"/>
</dbReference>
<dbReference type="Proteomes" id="UP001155057">
    <property type="component" value="Unassembled WGS sequence"/>
</dbReference>
<sequence length="101" mass="11963">MPTLSPDVGAHLLKATRSRDLDEAFENVLSEYLEMKIAALQETTDRLEEKWEMEFSTFKRRLAEDDLSDDAHSHDVEQDFWEWEEAETLKAHYQTVQAEWM</sequence>
<dbReference type="Proteomes" id="UP001155010">
    <property type="component" value="Unassembled WGS sequence"/>
</dbReference>